<proteinExistence type="predicted"/>
<comment type="caution">
    <text evidence="1">The sequence shown here is derived from an EMBL/GenBank/DDBJ whole genome shotgun (WGS) entry which is preliminary data.</text>
</comment>
<keyword evidence="2" id="KW-1185">Reference proteome</keyword>
<sequence>MRAINKLLIPANTALANAKIINEEGVVKKGVIEGHIAGFGAMVINLDLLPTVAVYLEDENRKKVIDAIAKTLDSNSNFNMLFERIMDTELLGLSSRRMLKEEVVNASVALKMMIRTYKIEK</sequence>
<name>A0ABW5J5Y6_9BACT</name>
<dbReference type="Proteomes" id="UP001597510">
    <property type="component" value="Unassembled WGS sequence"/>
</dbReference>
<organism evidence="1 2">
    <name type="scientific">Emticicia soli</name>
    <dbReference type="NCBI Taxonomy" id="2027878"/>
    <lineage>
        <taxon>Bacteria</taxon>
        <taxon>Pseudomonadati</taxon>
        <taxon>Bacteroidota</taxon>
        <taxon>Cytophagia</taxon>
        <taxon>Cytophagales</taxon>
        <taxon>Leadbetterellaceae</taxon>
        <taxon>Emticicia</taxon>
    </lineage>
</organism>
<evidence type="ECO:0000313" key="2">
    <source>
        <dbReference type="Proteomes" id="UP001597510"/>
    </source>
</evidence>
<dbReference type="EMBL" id="JBHULC010000005">
    <property type="protein sequence ID" value="MFD2520360.1"/>
    <property type="molecule type" value="Genomic_DNA"/>
</dbReference>
<dbReference type="RefSeq" id="WP_340238978.1">
    <property type="nucleotide sequence ID" value="NZ_JBBEWC010000011.1"/>
</dbReference>
<gene>
    <name evidence="1" type="ORF">ACFSR2_05670</name>
</gene>
<evidence type="ECO:0000313" key="1">
    <source>
        <dbReference type="EMBL" id="MFD2520360.1"/>
    </source>
</evidence>
<reference evidence="2" key="1">
    <citation type="journal article" date="2019" name="Int. J. Syst. Evol. Microbiol.">
        <title>The Global Catalogue of Microorganisms (GCM) 10K type strain sequencing project: providing services to taxonomists for standard genome sequencing and annotation.</title>
        <authorList>
            <consortium name="The Broad Institute Genomics Platform"/>
            <consortium name="The Broad Institute Genome Sequencing Center for Infectious Disease"/>
            <person name="Wu L."/>
            <person name="Ma J."/>
        </authorList>
    </citation>
    <scope>NUCLEOTIDE SEQUENCE [LARGE SCALE GENOMIC DNA]</scope>
    <source>
        <strain evidence="2">KCTC 52344</strain>
    </source>
</reference>
<protein>
    <recommendedName>
        <fullName evidence="3">CRISPR type III-B/RAMP module-associated protein Cmr5</fullName>
    </recommendedName>
</protein>
<accession>A0ABW5J5Y6</accession>
<evidence type="ECO:0008006" key="3">
    <source>
        <dbReference type="Google" id="ProtNLM"/>
    </source>
</evidence>